<dbReference type="PRINTS" id="PR00081">
    <property type="entry name" value="GDHRDH"/>
</dbReference>
<dbReference type="PRINTS" id="PR00080">
    <property type="entry name" value="SDRFAMILY"/>
</dbReference>
<gene>
    <name evidence="3" type="ORF">BECKDK2373B_GA0170837_100148</name>
    <name evidence="4" type="ORF">BECKDK2373C_GA0170839_101157</name>
</gene>
<proteinExistence type="inferred from homology"/>
<comment type="similarity">
    <text evidence="2">Belongs to the short-chain dehydrogenases/reductases (SDR) family.</text>
</comment>
<dbReference type="InterPro" id="IPR002347">
    <property type="entry name" value="SDR_fam"/>
</dbReference>
<dbReference type="PANTHER" id="PTHR43658:SF8">
    <property type="entry name" value="17-BETA-HYDROXYSTEROID DEHYDROGENASE 14-RELATED"/>
    <property type="match status" value="1"/>
</dbReference>
<evidence type="ECO:0000313" key="4">
    <source>
        <dbReference type="EMBL" id="VFJ45489.1"/>
    </source>
</evidence>
<dbReference type="EMBL" id="CAADEY010000011">
    <property type="protein sequence ID" value="VFJ45489.1"/>
    <property type="molecule type" value="Genomic_DNA"/>
</dbReference>
<sequence length="258" mass="26498">MKNVSGQSALISGGGSGMGAETAKVLAAAGAKVALLDMNLEAAEKMASEIGPNAIAVQCDVSDGASTEAAVAKAREANGPARILVNCAGIAPPKKVIDKEGKAVGLDFYAKVIGVNLIGIYNVMRLAAEDMMKLDPVTEAGERGVIVNTASIAAFDGQIGQTAYGSSKAGVVGLTLPAAREFASSGIRVMCVCPGIIGTPMLLGLPENVQEALAKMIPFPSRLGYPSEYSSLIMHIIENELLNGEVIRLDGAIRMAPK</sequence>
<dbReference type="AlphaFoldDB" id="A0A450RTQ3"/>
<evidence type="ECO:0000313" key="3">
    <source>
        <dbReference type="EMBL" id="VFJ42425.1"/>
    </source>
</evidence>
<dbReference type="GO" id="GO:0016491">
    <property type="term" value="F:oxidoreductase activity"/>
    <property type="evidence" value="ECO:0007669"/>
    <property type="project" value="UniProtKB-KW"/>
</dbReference>
<dbReference type="InterPro" id="IPR020904">
    <property type="entry name" value="Sc_DH/Rdtase_CS"/>
</dbReference>
<dbReference type="InterPro" id="IPR036291">
    <property type="entry name" value="NAD(P)-bd_dom_sf"/>
</dbReference>
<organism evidence="3">
    <name type="scientific">Candidatus Kentrum sp. DK</name>
    <dbReference type="NCBI Taxonomy" id="2126562"/>
    <lineage>
        <taxon>Bacteria</taxon>
        <taxon>Pseudomonadati</taxon>
        <taxon>Pseudomonadota</taxon>
        <taxon>Gammaproteobacteria</taxon>
        <taxon>Candidatus Kentrum</taxon>
    </lineage>
</organism>
<reference evidence="3" key="1">
    <citation type="submission" date="2019-02" db="EMBL/GenBank/DDBJ databases">
        <authorList>
            <person name="Gruber-Vodicka R. H."/>
            <person name="Seah K. B. B."/>
        </authorList>
    </citation>
    <scope>NUCLEOTIDE SEQUENCE</scope>
    <source>
        <strain evidence="4">BECK_DK161</strain>
        <strain evidence="3">BECK_DK47</strain>
    </source>
</reference>
<evidence type="ECO:0000256" key="2">
    <source>
        <dbReference type="RuleBase" id="RU000363"/>
    </source>
</evidence>
<dbReference type="PROSITE" id="PS00061">
    <property type="entry name" value="ADH_SHORT"/>
    <property type="match status" value="1"/>
</dbReference>
<accession>A0A450RTQ3</accession>
<dbReference type="Pfam" id="PF00106">
    <property type="entry name" value="adh_short"/>
    <property type="match status" value="1"/>
</dbReference>
<dbReference type="SUPFAM" id="SSF51735">
    <property type="entry name" value="NAD(P)-binding Rossmann-fold domains"/>
    <property type="match status" value="1"/>
</dbReference>
<evidence type="ECO:0000256" key="1">
    <source>
        <dbReference type="ARBA" id="ARBA00023002"/>
    </source>
</evidence>
<protein>
    <submittedName>
        <fullName evidence="3">NAD(P)-dependent dehydrogenase, short-chain alcohol dehydrogenase family</fullName>
    </submittedName>
</protein>
<dbReference type="PANTHER" id="PTHR43658">
    <property type="entry name" value="SHORT-CHAIN DEHYDROGENASE/REDUCTASE"/>
    <property type="match status" value="1"/>
</dbReference>
<name>A0A450RTQ3_9GAMM</name>
<dbReference type="Gene3D" id="3.40.50.720">
    <property type="entry name" value="NAD(P)-binding Rossmann-like Domain"/>
    <property type="match status" value="1"/>
</dbReference>
<dbReference type="EMBL" id="CAADEX010000001">
    <property type="protein sequence ID" value="VFJ42425.1"/>
    <property type="molecule type" value="Genomic_DNA"/>
</dbReference>
<keyword evidence="1" id="KW-0560">Oxidoreductase</keyword>